<dbReference type="PANTHER" id="PTHR43875">
    <property type="entry name" value="MALTODEXTRIN IMPORT ATP-BINDING PROTEIN MSMX"/>
    <property type="match status" value="1"/>
</dbReference>
<keyword evidence="3" id="KW-0547">Nucleotide-binding</keyword>
<dbReference type="SMART" id="SM00382">
    <property type="entry name" value="AAA"/>
    <property type="match status" value="1"/>
</dbReference>
<dbReference type="PANTHER" id="PTHR43875:SF1">
    <property type="entry name" value="OSMOPROTECTIVE COMPOUNDS UPTAKE ATP-BINDING PROTEIN GGTA"/>
    <property type="match status" value="1"/>
</dbReference>
<proteinExistence type="predicted"/>
<accession>A0A0F6SR56</accession>
<dbReference type="EMBL" id="CP011309">
    <property type="protein sequence ID" value="AKF27374.1"/>
    <property type="molecule type" value="Genomic_DNA"/>
</dbReference>
<evidence type="ECO:0000256" key="2">
    <source>
        <dbReference type="ARBA" id="ARBA00022448"/>
    </source>
</evidence>
<organism evidence="12 13">
    <name type="scientific">[Brevibacterium] flavum</name>
    <dbReference type="NCBI Taxonomy" id="92706"/>
    <lineage>
        <taxon>Bacteria</taxon>
        <taxon>Bacillati</taxon>
        <taxon>Actinomycetota</taxon>
        <taxon>Actinomycetes</taxon>
        <taxon>Mycobacteriales</taxon>
        <taxon>Corynebacteriaceae</taxon>
        <taxon>Corynebacterium</taxon>
    </lineage>
</organism>
<dbReference type="InterPro" id="IPR047641">
    <property type="entry name" value="ABC_transpr_MalK/UgpC-like"/>
</dbReference>
<dbReference type="GO" id="GO:0008643">
    <property type="term" value="P:carbohydrate transport"/>
    <property type="evidence" value="ECO:0007669"/>
    <property type="project" value="InterPro"/>
</dbReference>
<dbReference type="PROSITE" id="PS00211">
    <property type="entry name" value="ABC_TRANSPORTER_1"/>
    <property type="match status" value="1"/>
</dbReference>
<dbReference type="AlphaFoldDB" id="A0A0F6SR56"/>
<reference evidence="12 13" key="1">
    <citation type="submission" date="2015-04" db="EMBL/GenBank/DDBJ databases">
        <title>Complete Genome Sequence of Brevibacterium flavum ATCC 15168.</title>
        <authorList>
            <person name="Ahn J."/>
            <person name="Park G."/>
            <person name="Jeon W."/>
            <person name="Jang Y."/>
            <person name="Jang M."/>
            <person name="Lee H."/>
            <person name="Lee H."/>
        </authorList>
    </citation>
    <scope>NUCLEOTIDE SEQUENCE [LARGE SCALE GENOMIC DNA]</scope>
    <source>
        <strain evidence="12 13">ATCC 15168</strain>
    </source>
</reference>
<keyword evidence="2" id="KW-0813">Transport</keyword>
<dbReference type="FunFam" id="3.40.50.300:FF:000042">
    <property type="entry name" value="Maltose/maltodextrin ABC transporter, ATP-binding protein"/>
    <property type="match status" value="1"/>
</dbReference>
<evidence type="ECO:0000256" key="8">
    <source>
        <dbReference type="ARBA" id="ARBA00072105"/>
    </source>
</evidence>
<dbReference type="Proteomes" id="UP000034037">
    <property type="component" value="Chromosome"/>
</dbReference>
<name>A0A0F6SR56_9CORY</name>
<dbReference type="Pfam" id="PF17912">
    <property type="entry name" value="OB_MalK"/>
    <property type="match status" value="1"/>
</dbReference>
<dbReference type="CDD" id="cd03301">
    <property type="entry name" value="ABC_MalK_N"/>
    <property type="match status" value="1"/>
</dbReference>
<dbReference type="SUPFAM" id="SSF52540">
    <property type="entry name" value="P-loop containing nucleoside triphosphate hydrolases"/>
    <property type="match status" value="1"/>
</dbReference>
<dbReference type="InterPro" id="IPR027417">
    <property type="entry name" value="P-loop_NTPase"/>
</dbReference>
<dbReference type="RefSeq" id="WP_003861585.1">
    <property type="nucleotide sequence ID" value="NZ_CP011309.1"/>
</dbReference>
<evidence type="ECO:0000256" key="3">
    <source>
        <dbReference type="ARBA" id="ARBA00022741"/>
    </source>
</evidence>
<evidence type="ECO:0000256" key="9">
    <source>
        <dbReference type="ARBA" id="ARBA00080647"/>
    </source>
</evidence>
<comment type="function">
    <text evidence="6">Part of the ABC transporter complex LpqY-SugA-SugB-SugC, which is highly specific for uptake of trehalose. Involved in the recycling of extracellular trehalose released from trehalose-containing molecules synthesized by M.tuberculosis. Trehalose uptake is essential for virulence. Responsible for energy coupling to the transport system.</text>
</comment>
<evidence type="ECO:0000256" key="6">
    <source>
        <dbReference type="ARBA" id="ARBA00056091"/>
    </source>
</evidence>
<evidence type="ECO:0000256" key="4">
    <source>
        <dbReference type="ARBA" id="ARBA00022840"/>
    </source>
</evidence>
<dbReference type="InterPro" id="IPR003593">
    <property type="entry name" value="AAA+_ATPase"/>
</dbReference>
<evidence type="ECO:0000256" key="7">
    <source>
        <dbReference type="ARBA" id="ARBA00063658"/>
    </source>
</evidence>
<dbReference type="Pfam" id="PF00005">
    <property type="entry name" value="ABC_tran"/>
    <property type="match status" value="1"/>
</dbReference>
<dbReference type="Gene3D" id="2.40.50.100">
    <property type="match status" value="1"/>
</dbReference>
<comment type="catalytic activity">
    <reaction evidence="5">
        <text>alpha,alpha-trehalose(out) + ATP + H2O = alpha,alpha-trehalose(in) + ADP + phosphate + H(+)</text>
        <dbReference type="Rhea" id="RHEA:75203"/>
        <dbReference type="ChEBI" id="CHEBI:15377"/>
        <dbReference type="ChEBI" id="CHEBI:15378"/>
        <dbReference type="ChEBI" id="CHEBI:16551"/>
        <dbReference type="ChEBI" id="CHEBI:30616"/>
        <dbReference type="ChEBI" id="CHEBI:43474"/>
        <dbReference type="ChEBI" id="CHEBI:456216"/>
    </reaction>
</comment>
<dbReference type="HOGENOM" id="CLU_000604_1_1_11"/>
<protein>
    <recommendedName>
        <fullName evidence="8">Trehalose import ATP-binding protein SugC</fullName>
    </recommendedName>
    <alternativeName>
        <fullName evidence="10">Nucleotide-binding domain of SugABC transporter</fullName>
    </alternativeName>
    <alternativeName>
        <fullName evidence="9">SugABC transporter ATPase SugC</fullName>
    </alternativeName>
</protein>
<dbReference type="InterPro" id="IPR017871">
    <property type="entry name" value="ABC_transporter-like_CS"/>
</dbReference>
<dbReference type="InterPro" id="IPR003439">
    <property type="entry name" value="ABC_transporter-like_ATP-bd"/>
</dbReference>
<gene>
    <name evidence="12" type="ORF">YH66_07335</name>
</gene>
<dbReference type="InterPro" id="IPR015855">
    <property type="entry name" value="ABC_transpr_MalK-like"/>
</dbReference>
<comment type="subunit">
    <text evidence="7">Monomer. Homodimerizes in the presence of ATP. The complex is composed of two ATP-binding proteins (SugC), two transmembrane proteins (SugA and SugB) and a solute-binding protein (LpqY).</text>
</comment>
<dbReference type="GO" id="GO:0016887">
    <property type="term" value="F:ATP hydrolysis activity"/>
    <property type="evidence" value="ECO:0007669"/>
    <property type="project" value="InterPro"/>
</dbReference>
<sequence>MASIVFENVTRKYSPGARPAVDKLNLEIADGEFLVLVGPSGCGKSTSLRMLAGLEPIDEGRLLIDGKDATELRPQDRDIAMVFQSYALYPNMTVRDNMGFALKNQKVAKAEIEKRVAEASRILQLDPYLDRKPAALSGGQRQRVAMGRAIVREPSVFCMDEPLSNLDAKLRVSTRAEISGLQRRMGVTTVYVTHDQVEAMTMGDRVAVLLLGVLQQVDTPQNLYDYPANAFVASFIGSPSMNLIEGTIRGDKVTLGTGIQISVPDEVAAEVRNNPDHFEGRPVIVGARPEHMYLTTANESGAVLGEVSHIDELGADSMVYVLASGVKNPNTDLLGEGIPEDMRVTVVGAEETDKAQLGIRVERHHGLKAGDKVHVVAAPKDVHLFDGLDGRRIGATVLVPAHTVQAGH</sequence>
<dbReference type="GO" id="GO:0055052">
    <property type="term" value="C:ATP-binding cassette (ABC) transporter complex, substrate-binding subunit-containing"/>
    <property type="evidence" value="ECO:0007669"/>
    <property type="project" value="TreeGrafter"/>
</dbReference>
<dbReference type="InterPro" id="IPR040582">
    <property type="entry name" value="OB_MalK-like"/>
</dbReference>
<evidence type="ECO:0000313" key="12">
    <source>
        <dbReference type="EMBL" id="AKF27374.1"/>
    </source>
</evidence>
<keyword evidence="4 12" id="KW-0067">ATP-binding</keyword>
<evidence type="ECO:0000256" key="1">
    <source>
        <dbReference type="ARBA" id="ARBA00004515"/>
    </source>
</evidence>
<dbReference type="GO" id="GO:0140359">
    <property type="term" value="F:ABC-type transporter activity"/>
    <property type="evidence" value="ECO:0007669"/>
    <property type="project" value="InterPro"/>
</dbReference>
<evidence type="ECO:0000259" key="11">
    <source>
        <dbReference type="PROSITE" id="PS50893"/>
    </source>
</evidence>
<dbReference type="InterPro" id="IPR008995">
    <property type="entry name" value="Mo/tungstate-bd_C_term_dom"/>
</dbReference>
<evidence type="ECO:0000313" key="13">
    <source>
        <dbReference type="Proteomes" id="UP000034037"/>
    </source>
</evidence>
<dbReference type="NCBIfam" id="NF008653">
    <property type="entry name" value="PRK11650.1"/>
    <property type="match status" value="1"/>
</dbReference>
<dbReference type="Gene3D" id="3.40.50.300">
    <property type="entry name" value="P-loop containing nucleotide triphosphate hydrolases"/>
    <property type="match status" value="1"/>
</dbReference>
<evidence type="ECO:0000256" key="5">
    <source>
        <dbReference type="ARBA" id="ARBA00050305"/>
    </source>
</evidence>
<feature type="domain" description="ABC transporter" evidence="11">
    <location>
        <begin position="4"/>
        <end position="236"/>
    </location>
</feature>
<evidence type="ECO:0000256" key="10">
    <source>
        <dbReference type="ARBA" id="ARBA00082626"/>
    </source>
</evidence>
<dbReference type="GO" id="GO:0005524">
    <property type="term" value="F:ATP binding"/>
    <property type="evidence" value="ECO:0007669"/>
    <property type="project" value="UniProtKB-KW"/>
</dbReference>
<dbReference type="SUPFAM" id="SSF50331">
    <property type="entry name" value="MOP-like"/>
    <property type="match status" value="1"/>
</dbReference>
<comment type="subcellular location">
    <subcellularLocation>
        <location evidence="1">Cell inner membrane</location>
        <topology evidence="1">Peripheral membrane protein</topology>
        <orientation evidence="1">Cytoplasmic side</orientation>
    </subcellularLocation>
</comment>
<dbReference type="PATRIC" id="fig|92706.3.peg.1527"/>
<keyword evidence="13" id="KW-1185">Reference proteome</keyword>
<dbReference type="PROSITE" id="PS50893">
    <property type="entry name" value="ABC_TRANSPORTER_2"/>
    <property type="match status" value="1"/>
</dbReference>